<dbReference type="Proteomes" id="UP001367508">
    <property type="component" value="Unassembled WGS sequence"/>
</dbReference>
<keyword evidence="3" id="KW-1185">Reference proteome</keyword>
<dbReference type="AlphaFoldDB" id="A0AAN9L522"/>
<feature type="compositionally biased region" description="Basic and acidic residues" evidence="1">
    <location>
        <begin position="40"/>
        <end position="54"/>
    </location>
</feature>
<name>A0AAN9L522_CANGL</name>
<dbReference type="EMBL" id="JAYMYQ010000005">
    <property type="protein sequence ID" value="KAK7328841.1"/>
    <property type="molecule type" value="Genomic_DNA"/>
</dbReference>
<sequence>MAEPLRNRDPYGLLLEARTDNEFPTQQVLDLLLGVAAPSERDPGVELRPTERMKGARVAGPPCSIFASAPKVKGRVSFSNMGNPRPTLPKAGMENLDRTGRRDSPTTIQLFGWVKLHSSHEGHASVREWVLPRG</sequence>
<organism evidence="2 3">
    <name type="scientific">Canavalia gladiata</name>
    <name type="common">Sword bean</name>
    <name type="synonym">Dolichos gladiatus</name>
    <dbReference type="NCBI Taxonomy" id="3824"/>
    <lineage>
        <taxon>Eukaryota</taxon>
        <taxon>Viridiplantae</taxon>
        <taxon>Streptophyta</taxon>
        <taxon>Embryophyta</taxon>
        <taxon>Tracheophyta</taxon>
        <taxon>Spermatophyta</taxon>
        <taxon>Magnoliopsida</taxon>
        <taxon>eudicotyledons</taxon>
        <taxon>Gunneridae</taxon>
        <taxon>Pentapetalae</taxon>
        <taxon>rosids</taxon>
        <taxon>fabids</taxon>
        <taxon>Fabales</taxon>
        <taxon>Fabaceae</taxon>
        <taxon>Papilionoideae</taxon>
        <taxon>50 kb inversion clade</taxon>
        <taxon>NPAAA clade</taxon>
        <taxon>indigoferoid/millettioid clade</taxon>
        <taxon>Phaseoleae</taxon>
        <taxon>Canavalia</taxon>
    </lineage>
</organism>
<accession>A0AAN9L522</accession>
<evidence type="ECO:0000256" key="1">
    <source>
        <dbReference type="SAM" id="MobiDB-lite"/>
    </source>
</evidence>
<reference evidence="2 3" key="1">
    <citation type="submission" date="2024-01" db="EMBL/GenBank/DDBJ databases">
        <title>The genomes of 5 underutilized Papilionoideae crops provide insights into root nodulation and disease resistanc.</title>
        <authorList>
            <person name="Jiang F."/>
        </authorList>
    </citation>
    <scope>NUCLEOTIDE SEQUENCE [LARGE SCALE GENOMIC DNA]</scope>
    <source>
        <strain evidence="2">LVBAO_FW01</strain>
        <tissue evidence="2">Leaves</tissue>
    </source>
</reference>
<feature type="region of interest" description="Disordered" evidence="1">
    <location>
        <begin position="40"/>
        <end position="60"/>
    </location>
</feature>
<comment type="caution">
    <text evidence="2">The sequence shown here is derived from an EMBL/GenBank/DDBJ whole genome shotgun (WGS) entry which is preliminary data.</text>
</comment>
<feature type="region of interest" description="Disordered" evidence="1">
    <location>
        <begin position="76"/>
        <end position="103"/>
    </location>
</feature>
<gene>
    <name evidence="2" type="ORF">VNO77_22967</name>
</gene>
<evidence type="ECO:0000313" key="3">
    <source>
        <dbReference type="Proteomes" id="UP001367508"/>
    </source>
</evidence>
<protein>
    <submittedName>
        <fullName evidence="2">Uncharacterized protein</fullName>
    </submittedName>
</protein>
<evidence type="ECO:0000313" key="2">
    <source>
        <dbReference type="EMBL" id="KAK7328841.1"/>
    </source>
</evidence>
<proteinExistence type="predicted"/>